<dbReference type="GeneID" id="90004438"/>
<dbReference type="Gene3D" id="3.40.50.720">
    <property type="entry name" value="NAD(P)-binding Rossmann-like Domain"/>
    <property type="match status" value="1"/>
</dbReference>
<keyword evidence="3" id="KW-1185">Reference proteome</keyword>
<dbReference type="InterPro" id="IPR036396">
    <property type="entry name" value="Cyt_P450_sf"/>
</dbReference>
<gene>
    <name evidence="2" type="ORF">PMZ80_010989</name>
</gene>
<organism evidence="2 3">
    <name type="scientific">Knufia obscura</name>
    <dbReference type="NCBI Taxonomy" id="1635080"/>
    <lineage>
        <taxon>Eukaryota</taxon>
        <taxon>Fungi</taxon>
        <taxon>Dikarya</taxon>
        <taxon>Ascomycota</taxon>
        <taxon>Pezizomycotina</taxon>
        <taxon>Eurotiomycetes</taxon>
        <taxon>Chaetothyriomycetidae</taxon>
        <taxon>Chaetothyriales</taxon>
        <taxon>Trichomeriaceae</taxon>
        <taxon>Knufia</taxon>
    </lineage>
</organism>
<dbReference type="PRINTS" id="PR00385">
    <property type="entry name" value="P450"/>
</dbReference>
<comment type="similarity">
    <text evidence="1">Belongs to the cytochrome P450 family.</text>
</comment>
<proteinExistence type="inferred from homology"/>
<accession>A0ABR0R835</accession>
<dbReference type="Proteomes" id="UP001334248">
    <property type="component" value="Unassembled WGS sequence"/>
</dbReference>
<comment type="caution">
    <text evidence="2">The sequence shown here is derived from an EMBL/GenBank/DDBJ whole genome shotgun (WGS) entry which is preliminary data.</text>
</comment>
<dbReference type="EMBL" id="JAVHJV010000023">
    <property type="protein sequence ID" value="KAK5936726.1"/>
    <property type="molecule type" value="Genomic_DNA"/>
</dbReference>
<dbReference type="Pfam" id="PF00067">
    <property type="entry name" value="p450"/>
    <property type="match status" value="1"/>
</dbReference>
<dbReference type="InterPro" id="IPR002401">
    <property type="entry name" value="Cyt_P450_E_grp-I"/>
</dbReference>
<dbReference type="PRINTS" id="PR00463">
    <property type="entry name" value="EP450I"/>
</dbReference>
<evidence type="ECO:0000313" key="3">
    <source>
        <dbReference type="Proteomes" id="UP001334248"/>
    </source>
</evidence>
<protein>
    <recommendedName>
        <fullName evidence="4">Cytochrome P450</fullName>
    </recommendedName>
</protein>
<dbReference type="PANTHER" id="PTHR24305:SF166">
    <property type="entry name" value="CYTOCHROME P450 12A4, MITOCHONDRIAL-RELATED"/>
    <property type="match status" value="1"/>
</dbReference>
<reference evidence="2 3" key="1">
    <citation type="journal article" date="2023" name="Res Sq">
        <title>Genomic and morphological characterization of Knufia obscura isolated from the Mars 2020 spacecraft assembly facility.</title>
        <authorList>
            <person name="Chander A.M."/>
            <person name="Teixeira M.M."/>
            <person name="Singh N.K."/>
            <person name="Williams M.P."/>
            <person name="Parker C.W."/>
            <person name="Leo P."/>
            <person name="Stajich J.E."/>
            <person name="Torok T."/>
            <person name="Tighe S."/>
            <person name="Mason C.E."/>
            <person name="Venkateswaran K."/>
        </authorList>
    </citation>
    <scope>NUCLEOTIDE SEQUENCE [LARGE SCALE GENOMIC DNA]</scope>
    <source>
        <strain evidence="2 3">CCFEE 5817</strain>
    </source>
</reference>
<dbReference type="InterPro" id="IPR050121">
    <property type="entry name" value="Cytochrome_P450_monoxygenase"/>
</dbReference>
<dbReference type="PANTHER" id="PTHR24305">
    <property type="entry name" value="CYTOCHROME P450"/>
    <property type="match status" value="1"/>
</dbReference>
<dbReference type="RefSeq" id="XP_064724816.1">
    <property type="nucleotide sequence ID" value="XM_064879377.1"/>
</dbReference>
<sequence>MDFITAYQFGISRSRNFTENVDVRRKYLDLYHPRRNWQFVSSEISPMVRTCLRRIGIPLYPSFIRKASAWLETWPTNMCEAADECLQSSSEDLYEGDKPLVFKQYKMGLLSLRQKDPAAGTELHPHLDEGMNFTTNSKAGGSTIVDDHTTLLEVYSEMVDQLAAGHETSAITLTYLYYELIKHPHLQDRLCEELATLQPQIRWSSKDPLKLPAAKDIDALPFLQAVVMEVLRLHAPIPGMQPRVTPTTPGGVSLGPLSTPHHYAALPGNIRVSAMAYALHKSPEIFPAPATFNPDRWLSSSEEQLAEMQRHFWAFRSGGRMCIGRHLAMQEIKLTAAAVFTNFKMEIVKGGDMGIEEVDAYTTRPKSYETTITVNVVSTFFLATLLVPVLRLSAQKYKITPHIAVVGSAVHFWADPKELTTPPTGEILSSISDPEKTNMKSRYNLSKLPVMLLVRHLSSLLSASAQADPITKSLVVINNVAPGLCVTNLFREQTRLADAPLRVALKVIGRSSEEGARTLVHGATAGRETGGAYLSECVVKNASEFVRSEEGAVTGNRIWEELRSIYEVLRPGCTAVL</sequence>
<evidence type="ECO:0008006" key="4">
    <source>
        <dbReference type="Google" id="ProtNLM"/>
    </source>
</evidence>
<name>A0ABR0R835_9EURO</name>
<evidence type="ECO:0000256" key="1">
    <source>
        <dbReference type="ARBA" id="ARBA00010617"/>
    </source>
</evidence>
<dbReference type="InterPro" id="IPR001128">
    <property type="entry name" value="Cyt_P450"/>
</dbReference>
<dbReference type="SUPFAM" id="SSF51735">
    <property type="entry name" value="NAD(P)-binding Rossmann-fold domains"/>
    <property type="match status" value="1"/>
</dbReference>
<dbReference type="SUPFAM" id="SSF48264">
    <property type="entry name" value="Cytochrome P450"/>
    <property type="match status" value="1"/>
</dbReference>
<evidence type="ECO:0000313" key="2">
    <source>
        <dbReference type="EMBL" id="KAK5936726.1"/>
    </source>
</evidence>
<dbReference type="Gene3D" id="1.10.630.10">
    <property type="entry name" value="Cytochrome P450"/>
    <property type="match status" value="1"/>
</dbReference>
<dbReference type="InterPro" id="IPR036291">
    <property type="entry name" value="NAD(P)-bd_dom_sf"/>
</dbReference>